<evidence type="ECO:0000313" key="1">
    <source>
        <dbReference type="EMBL" id="TRY19391.1"/>
    </source>
</evidence>
<sequence>MQRQLVFIPIRNDELDAITGVTTLTRRQAHTVTSELLEALEYTEAQTEDAEYAAMVIASVAALAAHGERLVLVAEVPASQVSPGTDASNGEVVVADVPPESITCWFSEAEGVDFADAAAAASGLDVDTAWDFPQVQELLHANDMLWNGVEEFRRGVQDV</sequence>
<dbReference type="AlphaFoldDB" id="A0A553K3W6"/>
<protein>
    <submittedName>
        <fullName evidence="1">Uncharacterized protein</fullName>
    </submittedName>
</protein>
<dbReference type="Proteomes" id="UP000317638">
    <property type="component" value="Unassembled WGS sequence"/>
</dbReference>
<keyword evidence="2" id="KW-1185">Reference proteome</keyword>
<dbReference type="InterPro" id="IPR054206">
    <property type="entry name" value="DUF6912"/>
</dbReference>
<dbReference type="EMBL" id="VKKG01000001">
    <property type="protein sequence ID" value="TRY19391.1"/>
    <property type="molecule type" value="Genomic_DNA"/>
</dbReference>
<name>A0A553K3W6_9ACTN</name>
<proteinExistence type="predicted"/>
<gene>
    <name evidence="1" type="ORF">FOJ82_00275</name>
</gene>
<dbReference type="RefSeq" id="WP_143936480.1">
    <property type="nucleotide sequence ID" value="NZ_VKKG01000001.1"/>
</dbReference>
<evidence type="ECO:0000313" key="2">
    <source>
        <dbReference type="Proteomes" id="UP000317638"/>
    </source>
</evidence>
<dbReference type="OrthoDB" id="3727960at2"/>
<organism evidence="1 2">
    <name type="scientific">Tessaracoccus rhinocerotis</name>
    <dbReference type="NCBI Taxonomy" id="1689449"/>
    <lineage>
        <taxon>Bacteria</taxon>
        <taxon>Bacillati</taxon>
        <taxon>Actinomycetota</taxon>
        <taxon>Actinomycetes</taxon>
        <taxon>Propionibacteriales</taxon>
        <taxon>Propionibacteriaceae</taxon>
        <taxon>Tessaracoccus</taxon>
    </lineage>
</organism>
<comment type="caution">
    <text evidence="1">The sequence shown here is derived from an EMBL/GenBank/DDBJ whole genome shotgun (WGS) entry which is preliminary data.</text>
</comment>
<accession>A0A553K3W6</accession>
<reference evidence="1 2" key="1">
    <citation type="submission" date="2019-07" db="EMBL/GenBank/DDBJ databases">
        <authorList>
            <person name="Zhou L.-Y."/>
        </authorList>
    </citation>
    <scope>NUCLEOTIDE SEQUENCE [LARGE SCALE GENOMIC DNA]</scope>
    <source>
        <strain evidence="1 2">YIM 101269</strain>
    </source>
</reference>
<dbReference type="Pfam" id="PF21853">
    <property type="entry name" value="DUF6912"/>
    <property type="match status" value="1"/>
</dbReference>